<evidence type="ECO:0000259" key="2">
    <source>
        <dbReference type="PROSITE" id="PS50940"/>
    </source>
</evidence>
<feature type="domain" description="Chitin-binding type-2" evidence="2">
    <location>
        <begin position="39"/>
        <end position="98"/>
    </location>
</feature>
<sequence length="170" mass="19591">MLSNLTTGWMAIIVLMAAVSADSIPFRSNQLPDDVSKCIGICPKKYPPHLILTLEHQECGKYCKCNEGIPYVYWCPEDFHFNRMYGTCTWPEDAKCPRWRRDHDERGCVGRCPEGDPIYAVHLPHQYCSKFCKCNHGVPHVLPCPPGHHFNPKEEVCDRYWHANCQGIRD</sequence>
<dbReference type="InterPro" id="IPR002557">
    <property type="entry name" value="Chitin-bd_dom"/>
</dbReference>
<feature type="signal peptide" evidence="1">
    <location>
        <begin position="1"/>
        <end position="21"/>
    </location>
</feature>
<evidence type="ECO:0000313" key="3">
    <source>
        <dbReference type="EMBL" id="JAG85082.1"/>
    </source>
</evidence>
<evidence type="ECO:0000256" key="1">
    <source>
        <dbReference type="SAM" id="SignalP"/>
    </source>
</evidence>
<dbReference type="AlphaFoldDB" id="A0A0C9S0E5"/>
<feature type="domain" description="Chitin-binding type-2" evidence="2">
    <location>
        <begin position="109"/>
        <end position="167"/>
    </location>
</feature>
<dbReference type="EMBL" id="GBYB01015315">
    <property type="protein sequence ID" value="JAG85082.1"/>
    <property type="molecule type" value="Transcribed_RNA"/>
</dbReference>
<dbReference type="Pfam" id="PF01607">
    <property type="entry name" value="CBM_14"/>
    <property type="match status" value="2"/>
</dbReference>
<feature type="chain" id="PRO_5002212679" evidence="1">
    <location>
        <begin position="22"/>
        <end position="170"/>
    </location>
</feature>
<dbReference type="SUPFAM" id="SSF57625">
    <property type="entry name" value="Invertebrate chitin-binding proteins"/>
    <property type="match status" value="2"/>
</dbReference>
<accession>A0A0C9S0E5</accession>
<name>A0A0C9S0E5_9HYME</name>
<dbReference type="SMART" id="SM00494">
    <property type="entry name" value="ChtBD2"/>
    <property type="match status" value="2"/>
</dbReference>
<dbReference type="GO" id="GO:0005576">
    <property type="term" value="C:extracellular region"/>
    <property type="evidence" value="ECO:0007669"/>
    <property type="project" value="InterPro"/>
</dbReference>
<organism evidence="3">
    <name type="scientific">Fopius arisanus</name>
    <dbReference type="NCBI Taxonomy" id="64838"/>
    <lineage>
        <taxon>Eukaryota</taxon>
        <taxon>Metazoa</taxon>
        <taxon>Ecdysozoa</taxon>
        <taxon>Arthropoda</taxon>
        <taxon>Hexapoda</taxon>
        <taxon>Insecta</taxon>
        <taxon>Pterygota</taxon>
        <taxon>Neoptera</taxon>
        <taxon>Endopterygota</taxon>
        <taxon>Hymenoptera</taxon>
        <taxon>Apocrita</taxon>
        <taxon>Ichneumonoidea</taxon>
        <taxon>Braconidae</taxon>
        <taxon>Opiinae</taxon>
        <taxon>Fopius</taxon>
    </lineage>
</organism>
<dbReference type="GO" id="GO:0008061">
    <property type="term" value="F:chitin binding"/>
    <property type="evidence" value="ECO:0007669"/>
    <property type="project" value="InterPro"/>
</dbReference>
<dbReference type="InterPro" id="IPR036508">
    <property type="entry name" value="Chitin-bd_dom_sf"/>
</dbReference>
<dbReference type="PROSITE" id="PS50940">
    <property type="entry name" value="CHIT_BIND_II"/>
    <property type="match status" value="2"/>
</dbReference>
<keyword evidence="1" id="KW-0732">Signal</keyword>
<gene>
    <name evidence="3" type="primary">Aper1_2</name>
    <name evidence="3" type="ORF">g.8506</name>
</gene>
<dbReference type="Gene3D" id="2.170.140.10">
    <property type="entry name" value="Chitin binding domain"/>
    <property type="match status" value="2"/>
</dbReference>
<proteinExistence type="predicted"/>
<reference evidence="3" key="1">
    <citation type="submission" date="2015-01" db="EMBL/GenBank/DDBJ databases">
        <title>Transcriptome Assembly of Fopius arisanus.</title>
        <authorList>
            <person name="Geib S."/>
        </authorList>
    </citation>
    <scope>NUCLEOTIDE SEQUENCE</scope>
</reference>
<protein>
    <submittedName>
        <fullName evidence="3">Aper1_2 protein</fullName>
    </submittedName>
</protein>